<protein>
    <recommendedName>
        <fullName evidence="2">VOC domain-containing protein</fullName>
    </recommendedName>
</protein>
<proteinExistence type="predicted"/>
<name>A0A6F8PNA5_9GAMM</name>
<dbReference type="InterPro" id="IPR004360">
    <property type="entry name" value="Glyas_Fos-R_dOase_dom"/>
</dbReference>
<dbReference type="InterPro" id="IPR050383">
    <property type="entry name" value="GlyoxalaseI/FosfomycinResist"/>
</dbReference>
<evidence type="ECO:0000259" key="2">
    <source>
        <dbReference type="PROSITE" id="PS51819"/>
    </source>
</evidence>
<dbReference type="InterPro" id="IPR037523">
    <property type="entry name" value="VOC_core"/>
</dbReference>
<dbReference type="PANTHER" id="PTHR21366:SF22">
    <property type="entry name" value="VOC DOMAIN-CONTAINING PROTEIN"/>
    <property type="match status" value="1"/>
</dbReference>
<organism evidence="3 4">
    <name type="scientific">Thiosulfativibrio zosterae</name>
    <dbReference type="NCBI Taxonomy" id="2675053"/>
    <lineage>
        <taxon>Bacteria</taxon>
        <taxon>Pseudomonadati</taxon>
        <taxon>Pseudomonadota</taxon>
        <taxon>Gammaproteobacteria</taxon>
        <taxon>Thiotrichales</taxon>
        <taxon>Piscirickettsiaceae</taxon>
        <taxon>Thiosulfativibrio</taxon>
    </lineage>
</organism>
<accession>A0A6F8PNA5</accession>
<dbReference type="Gene3D" id="3.10.180.10">
    <property type="entry name" value="2,3-Dihydroxybiphenyl 1,2-Dioxygenase, domain 1"/>
    <property type="match status" value="1"/>
</dbReference>
<feature type="domain" description="VOC" evidence="2">
    <location>
        <begin position="6"/>
        <end position="123"/>
    </location>
</feature>
<dbReference type="Proteomes" id="UP000501466">
    <property type="component" value="Chromosome"/>
</dbReference>
<sequence>MAKVIGFDHVSIIVKDAEKSLKFYQDLLGLKLLDRPNLGFPGYWLDLLAGQSLHIMELSNPNENTLRPEHGGRDYHFALRVDSIDEYIEVLENQKAIFTKSKSGRKALFIKDLDNNAFELFAV</sequence>
<evidence type="ECO:0000256" key="1">
    <source>
        <dbReference type="ARBA" id="ARBA00022723"/>
    </source>
</evidence>
<dbReference type="AlphaFoldDB" id="A0A6F8PNA5"/>
<keyword evidence="1" id="KW-0479">Metal-binding</keyword>
<dbReference type="KEGG" id="tzo:THMIRHAT_12630"/>
<dbReference type="EMBL" id="AP021888">
    <property type="protein sequence ID" value="BBP43517.1"/>
    <property type="molecule type" value="Genomic_DNA"/>
</dbReference>
<dbReference type="GO" id="GO:0046872">
    <property type="term" value="F:metal ion binding"/>
    <property type="evidence" value="ECO:0007669"/>
    <property type="project" value="UniProtKB-KW"/>
</dbReference>
<dbReference type="Pfam" id="PF00903">
    <property type="entry name" value="Glyoxalase"/>
    <property type="match status" value="1"/>
</dbReference>
<gene>
    <name evidence="3" type="ORF">THMIRHAT_12630</name>
</gene>
<dbReference type="InterPro" id="IPR029068">
    <property type="entry name" value="Glyas_Bleomycin-R_OHBP_Dase"/>
</dbReference>
<dbReference type="GO" id="GO:0004462">
    <property type="term" value="F:lactoylglutathione lyase activity"/>
    <property type="evidence" value="ECO:0007669"/>
    <property type="project" value="InterPro"/>
</dbReference>
<dbReference type="PANTHER" id="PTHR21366">
    <property type="entry name" value="GLYOXALASE FAMILY PROTEIN"/>
    <property type="match status" value="1"/>
</dbReference>
<evidence type="ECO:0000313" key="3">
    <source>
        <dbReference type="EMBL" id="BBP43517.1"/>
    </source>
</evidence>
<reference evidence="4" key="1">
    <citation type="submission" date="2019-11" db="EMBL/GenBank/DDBJ databases">
        <title>Isolation and characterization of two novel species in the genus Thiomicrorhabdus.</title>
        <authorList>
            <person name="Mochizuki J."/>
            <person name="Kojima H."/>
            <person name="Fukui M."/>
        </authorList>
    </citation>
    <scope>NUCLEOTIDE SEQUENCE [LARGE SCALE GENOMIC DNA]</scope>
    <source>
        <strain evidence="4">AkT22</strain>
    </source>
</reference>
<dbReference type="PROSITE" id="PS00934">
    <property type="entry name" value="GLYOXALASE_I_1"/>
    <property type="match status" value="1"/>
</dbReference>
<dbReference type="SUPFAM" id="SSF54593">
    <property type="entry name" value="Glyoxalase/Bleomycin resistance protein/Dihydroxybiphenyl dioxygenase"/>
    <property type="match status" value="1"/>
</dbReference>
<evidence type="ECO:0000313" key="4">
    <source>
        <dbReference type="Proteomes" id="UP000501466"/>
    </source>
</evidence>
<dbReference type="InterPro" id="IPR018146">
    <property type="entry name" value="Glyoxalase_1_CS"/>
</dbReference>
<keyword evidence="4" id="KW-1185">Reference proteome</keyword>
<dbReference type="PROSITE" id="PS51819">
    <property type="entry name" value="VOC"/>
    <property type="match status" value="1"/>
</dbReference>
<dbReference type="RefSeq" id="WP_173291308.1">
    <property type="nucleotide sequence ID" value="NZ_AP021888.1"/>
</dbReference>